<dbReference type="STRING" id="1121131.SAMN02745229_02736"/>
<name>A0A1M5ZV15_BUTFI</name>
<dbReference type="AlphaFoldDB" id="A0A1M5ZV15"/>
<evidence type="ECO:0000313" key="2">
    <source>
        <dbReference type="Proteomes" id="UP000184278"/>
    </source>
</evidence>
<dbReference type="EMBL" id="FQXK01000023">
    <property type="protein sequence ID" value="SHI28094.1"/>
    <property type="molecule type" value="Genomic_DNA"/>
</dbReference>
<organism evidence="1 2">
    <name type="scientific">Butyrivibrio fibrisolvens DSM 3071</name>
    <dbReference type="NCBI Taxonomy" id="1121131"/>
    <lineage>
        <taxon>Bacteria</taxon>
        <taxon>Bacillati</taxon>
        <taxon>Bacillota</taxon>
        <taxon>Clostridia</taxon>
        <taxon>Lachnospirales</taxon>
        <taxon>Lachnospiraceae</taxon>
        <taxon>Butyrivibrio</taxon>
    </lineage>
</organism>
<accession>A0A1M5ZV15</accession>
<gene>
    <name evidence="1" type="ORF">SAMN02745229_02736</name>
</gene>
<protein>
    <submittedName>
        <fullName evidence="1">Uncharacterized protein</fullName>
    </submittedName>
</protein>
<sequence length="816" mass="94990">MYNEQIKSTKDMYQKAIPYLQKDVESGILFAIKILNGFGINDIDKDLLLSFVETKYDNNEEFVYGDRITYLIDDVIETMEYLSRQAERNQRFREEGRKYKGNWSGGGFGLKGALKGAAMAGALNLTEGFINNLVHDAATYGDDKKIKEKFNNLYNQKHRAFYNAYEEYYLTDIFSKLVMILSDKGIVKWRPYQEEENENAISALQNNPYNTLNYYRLYNELQNSDEKKKVKEIAKLFGIQYFYLQSICKSDNESIEEILKTDLPNETKLEQISKIGEYNPDSKASEYINILSKEINNAIRIEHDDLVNSIFNATDWYDIEILDRYEEKLNKLKLDIKKDKEVIKRSQICKEVISKVKSSLIDNIFLALYGTIFLDIKKKGVHLYSLGELVDINTDQSNPLINRNDYNLDGSEFPIFYLKLSSNGYIIVTTQAFYIKDHSKEDRFLINDIKDIGCSYSVFSDCTFDVRLKNNRYYFEIIDCEACLSLQDSIHELNRIINGTSTSRCSEYELLSMLSVDRIEKEGYFGIEALDEIDRIKDYFIKNDFLKDGNFTQKCSSLKNISEHWMVNSFNTIIEKLSLNVYQNNEHSFSSFETAKYYYEQYKKLESNNSDYPWQAGKVYDIAQNLINYSNYIPALIEIANVLKDSYGEGIDDDKTKLLIKLKKLCDKLSTSAGKFEYRYLKTIGVHNHLSKEKYNINNLSSFIDCSNEHLLDELMNQGKVDIIITDQAVYARNNFNELIRIPIETIQKISFKEGTFFGNKIIISTNNPLNQDFTVNTSGNHKNYFERHGKDFLSDQKTEEEISEIQKTLLKILQE</sequence>
<keyword evidence="2" id="KW-1185">Reference proteome</keyword>
<evidence type="ECO:0000313" key="1">
    <source>
        <dbReference type="EMBL" id="SHI28094.1"/>
    </source>
</evidence>
<dbReference type="RefSeq" id="WP_073388572.1">
    <property type="nucleotide sequence ID" value="NZ_FQXK01000023.1"/>
</dbReference>
<proteinExistence type="predicted"/>
<dbReference type="Proteomes" id="UP000184278">
    <property type="component" value="Unassembled WGS sequence"/>
</dbReference>
<reference evidence="2" key="1">
    <citation type="submission" date="2016-11" db="EMBL/GenBank/DDBJ databases">
        <authorList>
            <person name="Varghese N."/>
            <person name="Submissions S."/>
        </authorList>
    </citation>
    <scope>NUCLEOTIDE SEQUENCE [LARGE SCALE GENOMIC DNA]</scope>
    <source>
        <strain evidence="2">DSM 3071</strain>
    </source>
</reference>